<sequence length="600" mass="64402">MKIFEIKKAYIFVISLTVVFSFLGDAPVLYAQSPSVSTGGASVGFESALFFGAVVPGDNPAFVWFEYGVDRSVSQSTKVQEIGVGFSAEQFSAAVEHLDPYRTYYYRAVAYSRDGVVHGTILPVTTGSQTTPSPVLGTVAPVVLTKLPSAVGERSARLNGLALPGERTPTSGWFEWGTTYTLGELTPEKNIGSSVSSNFSYTLSGLFPDTQYYYRAVIQNKNGIRKGEVMTFTTKALEKPIVSKATPSVSSAPGADTSDPLEVHPIPEPVLKGVSIQKNIVRICSTSCREATNNTAAEGGAVVEYQILVKNTGAVVLRDVLVEDDLSPFVEFANASHGGILMRAQKKVSWTLGALDPGEAESLSISVRVRKFAETMAAVTTATAEVGGARIASKSVTLRVLPPESSALLSLVAGEEYPEPGSTEIYTVFFRNNTDDELRNVRLSVAVPQGLTYVPEDDNGITVVGNVLLYRMDTVPKDTERKISFKTTVSKEFMSGDTIPLTVVARFEVDRLGSLDAVAYTITEVRLGDSEPSAALGQSQEVATVFGAAGSFPRVAIPWLLFGMCALGAVLMALYLLEYLARRRAVMQKAEVAAPPGFYF</sequence>
<dbReference type="PANTHER" id="PTHR34819">
    <property type="entry name" value="LARGE CYSTEINE-RICH PERIPLASMIC PROTEIN OMCB"/>
    <property type="match status" value="1"/>
</dbReference>
<evidence type="ECO:0000313" key="4">
    <source>
        <dbReference type="Proteomes" id="UP000177785"/>
    </source>
</evidence>
<name>A0A1G2G7J2_9BACT</name>
<keyword evidence="1" id="KW-0472">Membrane</keyword>
<dbReference type="NCBIfam" id="TIGR01451">
    <property type="entry name" value="B_ant_repeat"/>
    <property type="match status" value="2"/>
</dbReference>
<dbReference type="InterPro" id="IPR051172">
    <property type="entry name" value="Chlamydia_OmcB"/>
</dbReference>
<reference evidence="3 4" key="1">
    <citation type="journal article" date="2016" name="Nat. Commun.">
        <title>Thousands of microbial genomes shed light on interconnected biogeochemical processes in an aquifer system.</title>
        <authorList>
            <person name="Anantharaman K."/>
            <person name="Brown C.T."/>
            <person name="Hug L.A."/>
            <person name="Sharon I."/>
            <person name="Castelle C.J."/>
            <person name="Probst A.J."/>
            <person name="Thomas B.C."/>
            <person name="Singh A."/>
            <person name="Wilkins M.J."/>
            <person name="Karaoz U."/>
            <person name="Brodie E.L."/>
            <person name="Williams K.H."/>
            <person name="Hubbard S.S."/>
            <person name="Banfield J.F."/>
        </authorList>
    </citation>
    <scope>NUCLEOTIDE SEQUENCE [LARGE SCALE GENOMIC DNA]</scope>
</reference>
<evidence type="ECO:0000256" key="1">
    <source>
        <dbReference type="SAM" id="Phobius"/>
    </source>
</evidence>
<evidence type="ECO:0000313" key="3">
    <source>
        <dbReference type="EMBL" id="OGZ45848.1"/>
    </source>
</evidence>
<dbReference type="Proteomes" id="UP000177785">
    <property type="component" value="Unassembled WGS sequence"/>
</dbReference>
<dbReference type="InterPro" id="IPR001434">
    <property type="entry name" value="OmcB-like_DUF11"/>
</dbReference>
<keyword evidence="1" id="KW-1133">Transmembrane helix</keyword>
<feature type="transmembrane region" description="Helical" evidence="1">
    <location>
        <begin position="556"/>
        <end position="577"/>
    </location>
</feature>
<dbReference type="Gene3D" id="2.60.40.1170">
    <property type="entry name" value="Mu homology domain, subdomain B"/>
    <property type="match status" value="1"/>
</dbReference>
<dbReference type="PANTHER" id="PTHR34819:SF3">
    <property type="entry name" value="CELL SURFACE PROTEIN"/>
    <property type="match status" value="1"/>
</dbReference>
<comment type="caution">
    <text evidence="3">The sequence shown here is derived from an EMBL/GenBank/DDBJ whole genome shotgun (WGS) entry which is preliminary data.</text>
</comment>
<evidence type="ECO:0000259" key="2">
    <source>
        <dbReference type="Pfam" id="PF01345"/>
    </source>
</evidence>
<accession>A0A1G2G7J2</accession>
<feature type="domain" description="DUF11" evidence="2">
    <location>
        <begin position="292"/>
        <end position="385"/>
    </location>
</feature>
<protein>
    <recommendedName>
        <fullName evidence="2">DUF11 domain-containing protein</fullName>
    </recommendedName>
</protein>
<dbReference type="EMBL" id="MHNL01000005">
    <property type="protein sequence ID" value="OGZ45848.1"/>
    <property type="molecule type" value="Genomic_DNA"/>
</dbReference>
<dbReference type="STRING" id="1802115.A2756_02990"/>
<organism evidence="3 4">
    <name type="scientific">Candidatus Ryanbacteria bacterium RIFCSPHIGHO2_01_FULL_48_27</name>
    <dbReference type="NCBI Taxonomy" id="1802115"/>
    <lineage>
        <taxon>Bacteria</taxon>
        <taxon>Candidatus Ryaniibacteriota</taxon>
    </lineage>
</organism>
<keyword evidence="1" id="KW-0812">Transmembrane</keyword>
<proteinExistence type="predicted"/>
<dbReference type="AlphaFoldDB" id="A0A1G2G7J2"/>
<dbReference type="InterPro" id="IPR047589">
    <property type="entry name" value="DUF11_rpt"/>
</dbReference>
<dbReference type="Pfam" id="PF01345">
    <property type="entry name" value="DUF11"/>
    <property type="match status" value="1"/>
</dbReference>
<gene>
    <name evidence="3" type="ORF">A2756_02990</name>
</gene>